<feature type="transmembrane region" description="Helical" evidence="6">
    <location>
        <begin position="306"/>
        <end position="327"/>
    </location>
</feature>
<feature type="transmembrane region" description="Helical" evidence="6">
    <location>
        <begin position="161"/>
        <end position="180"/>
    </location>
</feature>
<evidence type="ECO:0000256" key="2">
    <source>
        <dbReference type="ARBA" id="ARBA00022692"/>
    </source>
</evidence>
<dbReference type="EMBL" id="KL142381">
    <property type="protein sequence ID" value="KDR75017.1"/>
    <property type="molecule type" value="Genomic_DNA"/>
</dbReference>
<keyword evidence="3 6" id="KW-1133">Transmembrane helix</keyword>
<keyword evidence="8" id="KW-1185">Reference proteome</keyword>
<name>A0A067SYA2_GALM3</name>
<dbReference type="Proteomes" id="UP000027222">
    <property type="component" value="Unassembled WGS sequence"/>
</dbReference>
<organism evidence="7 8">
    <name type="scientific">Galerina marginata (strain CBS 339.88)</name>
    <dbReference type="NCBI Taxonomy" id="685588"/>
    <lineage>
        <taxon>Eukaryota</taxon>
        <taxon>Fungi</taxon>
        <taxon>Dikarya</taxon>
        <taxon>Basidiomycota</taxon>
        <taxon>Agaricomycotina</taxon>
        <taxon>Agaricomycetes</taxon>
        <taxon>Agaricomycetidae</taxon>
        <taxon>Agaricales</taxon>
        <taxon>Agaricineae</taxon>
        <taxon>Strophariaceae</taxon>
        <taxon>Galerina</taxon>
    </lineage>
</organism>
<evidence type="ECO:0000256" key="5">
    <source>
        <dbReference type="SAM" id="MobiDB-lite"/>
    </source>
</evidence>
<protein>
    <submittedName>
        <fullName evidence="7">Uncharacterized protein</fullName>
    </submittedName>
</protein>
<feature type="transmembrane region" description="Helical" evidence="6">
    <location>
        <begin position="84"/>
        <end position="102"/>
    </location>
</feature>
<dbReference type="SUPFAM" id="SSF81321">
    <property type="entry name" value="Family A G protein-coupled receptor-like"/>
    <property type="match status" value="1"/>
</dbReference>
<keyword evidence="2 6" id="KW-0812">Transmembrane</keyword>
<evidence type="ECO:0000313" key="7">
    <source>
        <dbReference type="EMBL" id="KDR75017.1"/>
    </source>
</evidence>
<evidence type="ECO:0000256" key="6">
    <source>
        <dbReference type="SAM" id="Phobius"/>
    </source>
</evidence>
<comment type="subcellular location">
    <subcellularLocation>
        <location evidence="1">Membrane</location>
        <topology evidence="1">Multi-pass membrane protein</topology>
    </subcellularLocation>
</comment>
<dbReference type="GO" id="GO:0004930">
    <property type="term" value="F:G protein-coupled receptor activity"/>
    <property type="evidence" value="ECO:0007669"/>
    <property type="project" value="TreeGrafter"/>
</dbReference>
<dbReference type="Gene3D" id="1.20.1070.10">
    <property type="entry name" value="Rhodopsin 7-helix transmembrane proteins"/>
    <property type="match status" value="1"/>
</dbReference>
<accession>A0A067SYA2</accession>
<gene>
    <name evidence="7" type="ORF">GALMADRAFT_69346</name>
</gene>
<dbReference type="STRING" id="685588.A0A067SYA2"/>
<dbReference type="PANTHER" id="PTHR23112">
    <property type="entry name" value="G PROTEIN-COUPLED RECEPTOR 157-RELATED"/>
    <property type="match status" value="1"/>
</dbReference>
<feature type="transmembrane region" description="Helical" evidence="6">
    <location>
        <begin position="268"/>
        <end position="286"/>
    </location>
</feature>
<dbReference type="OrthoDB" id="100006at2759"/>
<feature type="transmembrane region" description="Helical" evidence="6">
    <location>
        <begin position="213"/>
        <end position="232"/>
    </location>
</feature>
<feature type="region of interest" description="Disordered" evidence="5">
    <location>
        <begin position="341"/>
        <end position="376"/>
    </location>
</feature>
<feature type="compositionally biased region" description="Polar residues" evidence="5">
    <location>
        <begin position="341"/>
        <end position="350"/>
    </location>
</feature>
<reference evidence="8" key="1">
    <citation type="journal article" date="2014" name="Proc. Natl. Acad. Sci. U.S.A.">
        <title>Extensive sampling of basidiomycete genomes demonstrates inadequacy of the white-rot/brown-rot paradigm for wood decay fungi.</title>
        <authorList>
            <person name="Riley R."/>
            <person name="Salamov A.A."/>
            <person name="Brown D.W."/>
            <person name="Nagy L.G."/>
            <person name="Floudas D."/>
            <person name="Held B.W."/>
            <person name="Levasseur A."/>
            <person name="Lombard V."/>
            <person name="Morin E."/>
            <person name="Otillar R."/>
            <person name="Lindquist E.A."/>
            <person name="Sun H."/>
            <person name="LaButti K.M."/>
            <person name="Schmutz J."/>
            <person name="Jabbour D."/>
            <person name="Luo H."/>
            <person name="Baker S.E."/>
            <person name="Pisabarro A.G."/>
            <person name="Walton J.D."/>
            <person name="Blanchette R.A."/>
            <person name="Henrissat B."/>
            <person name="Martin F."/>
            <person name="Cullen D."/>
            <person name="Hibbett D.S."/>
            <person name="Grigoriev I.V."/>
        </authorList>
    </citation>
    <scope>NUCLEOTIDE SEQUENCE [LARGE SCALE GENOMIC DNA]</scope>
    <source>
        <strain evidence="8">CBS 339.88</strain>
    </source>
</reference>
<feature type="transmembrane region" description="Helical" evidence="6">
    <location>
        <begin position="131"/>
        <end position="149"/>
    </location>
</feature>
<evidence type="ECO:0000256" key="3">
    <source>
        <dbReference type="ARBA" id="ARBA00022989"/>
    </source>
</evidence>
<keyword evidence="4 6" id="KW-0472">Membrane</keyword>
<dbReference type="AlphaFoldDB" id="A0A067SYA2"/>
<proteinExistence type="predicted"/>
<evidence type="ECO:0000256" key="4">
    <source>
        <dbReference type="ARBA" id="ARBA00023136"/>
    </source>
</evidence>
<sequence length="376" mass="42435">MNSSIGLHSGIVCTAEQYARSKSDSSIHCLTRGESIGLTVVAEAGLLSLVAVSYVLTIILRNFIWRFRNATKEERSVFHEPMDLLMFSLFSADALQALGAVMDIKWVQEGKVEAGGFCNAQGIVQQLGETGVAMTTLTIAVYTFLGVWLGKSIRSMFLTKIILSLLWSFITLMIIIGNTIRWGSGKPHYLSPTPYWCWISEDYLQMRIIGEYFWFWITLAFSFAIYVPLWLWSRGNINIDEHHWWKFSFRRAELNTDPVLKGFRRRSLIMLAYPFVYCVSILPFSVGRWVGFVQERNGGTNRVPSTATLAVTALFGLSGVCNVILLLTTRPALFGRYSKFSSSRPPSIVTTDDDGHTRRGVPDKEENELGRLPTRL</sequence>
<feature type="transmembrane region" description="Helical" evidence="6">
    <location>
        <begin position="44"/>
        <end position="64"/>
    </location>
</feature>
<dbReference type="GO" id="GO:0005886">
    <property type="term" value="C:plasma membrane"/>
    <property type="evidence" value="ECO:0007669"/>
    <property type="project" value="TreeGrafter"/>
</dbReference>
<feature type="compositionally biased region" description="Basic and acidic residues" evidence="5">
    <location>
        <begin position="353"/>
        <end position="369"/>
    </location>
</feature>
<dbReference type="GO" id="GO:0007189">
    <property type="term" value="P:adenylate cyclase-activating G protein-coupled receptor signaling pathway"/>
    <property type="evidence" value="ECO:0007669"/>
    <property type="project" value="TreeGrafter"/>
</dbReference>
<evidence type="ECO:0000313" key="8">
    <source>
        <dbReference type="Proteomes" id="UP000027222"/>
    </source>
</evidence>
<evidence type="ECO:0000256" key="1">
    <source>
        <dbReference type="ARBA" id="ARBA00004141"/>
    </source>
</evidence>
<dbReference type="PANTHER" id="PTHR23112:SF37">
    <property type="entry name" value="G PROTEIN-COUPLED RECEPTOR GPR1"/>
    <property type="match status" value="1"/>
</dbReference>
<dbReference type="HOGENOM" id="CLU_027149_0_1_1"/>